<evidence type="ECO:0000313" key="3">
    <source>
        <dbReference type="Proteomes" id="UP000233766"/>
    </source>
</evidence>
<dbReference type="InterPro" id="IPR052897">
    <property type="entry name" value="Sec-Metab_Biosynth_Hydrolase"/>
</dbReference>
<dbReference type="RefSeq" id="WP_211300264.1">
    <property type="nucleotide sequence ID" value="NZ_PJMW01000001.1"/>
</dbReference>
<dbReference type="GO" id="GO:0003824">
    <property type="term" value="F:catalytic activity"/>
    <property type="evidence" value="ECO:0007669"/>
    <property type="project" value="UniProtKB-ARBA"/>
</dbReference>
<evidence type="ECO:0000259" key="1">
    <source>
        <dbReference type="Pfam" id="PF12697"/>
    </source>
</evidence>
<accession>A0A2N3WX79</accession>
<dbReference type="Proteomes" id="UP000233766">
    <property type="component" value="Unassembled WGS sequence"/>
</dbReference>
<dbReference type="EMBL" id="PJMW01000001">
    <property type="protein sequence ID" value="PKV98467.1"/>
    <property type="molecule type" value="Genomic_DNA"/>
</dbReference>
<dbReference type="SUPFAM" id="SSF53474">
    <property type="entry name" value="alpha/beta-Hydrolases"/>
    <property type="match status" value="1"/>
</dbReference>
<organism evidence="2 3">
    <name type="scientific">Nocardia fluminea</name>
    <dbReference type="NCBI Taxonomy" id="134984"/>
    <lineage>
        <taxon>Bacteria</taxon>
        <taxon>Bacillati</taxon>
        <taxon>Actinomycetota</taxon>
        <taxon>Actinomycetes</taxon>
        <taxon>Mycobacteriales</taxon>
        <taxon>Nocardiaceae</taxon>
        <taxon>Nocardia</taxon>
    </lineage>
</organism>
<name>A0A2N3WX79_9NOCA</name>
<keyword evidence="3" id="KW-1185">Reference proteome</keyword>
<dbReference type="PANTHER" id="PTHR37017">
    <property type="entry name" value="AB HYDROLASE-1 DOMAIN-CONTAINING PROTEIN-RELATED"/>
    <property type="match status" value="1"/>
</dbReference>
<dbReference type="AlphaFoldDB" id="A0A2N3WX79"/>
<dbReference type="Pfam" id="PF12697">
    <property type="entry name" value="Abhydrolase_6"/>
    <property type="match status" value="1"/>
</dbReference>
<dbReference type="Gene3D" id="3.40.50.1820">
    <property type="entry name" value="alpha/beta hydrolase"/>
    <property type="match status" value="1"/>
</dbReference>
<comment type="caution">
    <text evidence="2">The sequence shown here is derived from an EMBL/GenBank/DDBJ whole genome shotgun (WGS) entry which is preliminary data.</text>
</comment>
<dbReference type="InterPro" id="IPR000073">
    <property type="entry name" value="AB_hydrolase_1"/>
</dbReference>
<protein>
    <submittedName>
        <fullName evidence="2">Pimeloyl-ACP methyl ester carboxylesterase</fullName>
    </submittedName>
</protein>
<proteinExistence type="predicted"/>
<dbReference type="InterPro" id="IPR029058">
    <property type="entry name" value="AB_hydrolase_fold"/>
</dbReference>
<feature type="domain" description="AB hydrolase-1" evidence="1">
    <location>
        <begin position="11"/>
        <end position="265"/>
    </location>
</feature>
<dbReference type="PANTHER" id="PTHR37017:SF11">
    <property type="entry name" value="ESTERASE_LIPASE_THIOESTERASE DOMAIN-CONTAINING PROTEIN"/>
    <property type="match status" value="1"/>
</dbReference>
<evidence type="ECO:0000313" key="2">
    <source>
        <dbReference type="EMBL" id="PKV98467.1"/>
    </source>
</evidence>
<reference evidence="2 3" key="1">
    <citation type="submission" date="2017-12" db="EMBL/GenBank/DDBJ databases">
        <title>Sequencing the genomes of 1000 Actinobacteria strains.</title>
        <authorList>
            <person name="Klenk H.-P."/>
        </authorList>
    </citation>
    <scope>NUCLEOTIDE SEQUENCE [LARGE SCALE GENOMIC DNA]</scope>
    <source>
        <strain evidence="2 3">DSM 44489</strain>
    </source>
</reference>
<gene>
    <name evidence="2" type="ORF">ATK86_0486</name>
</gene>
<sequence>MPNSWDGRPTFVFVHGAHGNAGYWTPLLRELGLRGHRTVAVDLPGHGPDAYFPMSYQAPQDLTALTELPAPTAAVTLQDNVSHVEAIVRRVAVFGPVVLVGTSGGGATISAVGNAIPDSLARLVYISAWCCVELPSVAAYLATLGHHDVAAAPVNWRTADPNTLQALKSALMADATDNQFRACLNLLEPADSPLVLTADSRVQAATWGKIPRTYIRLSRDRAIPPEMQDKMIAEADALTPANPFDIHTVDTSHMGIRLHPNEIAEILDQL</sequence>